<dbReference type="PANTHER" id="PTHR42742:SF3">
    <property type="entry name" value="FRUCTOKINASE"/>
    <property type="match status" value="1"/>
</dbReference>
<dbReference type="SUPFAM" id="SSF51182">
    <property type="entry name" value="RmlC-like cupins"/>
    <property type="match status" value="1"/>
</dbReference>
<evidence type="ECO:0000313" key="9">
    <source>
        <dbReference type="EMBL" id="TWT37834.1"/>
    </source>
</evidence>
<evidence type="ECO:0000256" key="6">
    <source>
        <dbReference type="PIRSR" id="PIRSR036894-2"/>
    </source>
</evidence>
<dbReference type="GO" id="GO:0004476">
    <property type="term" value="F:mannose-6-phosphate isomerase activity"/>
    <property type="evidence" value="ECO:0007669"/>
    <property type="project" value="UniProtKB-EC"/>
</dbReference>
<organism evidence="9 10">
    <name type="scientific">Posidoniimonas corsicana</name>
    <dbReference type="NCBI Taxonomy" id="1938618"/>
    <lineage>
        <taxon>Bacteria</taxon>
        <taxon>Pseudomonadati</taxon>
        <taxon>Planctomycetota</taxon>
        <taxon>Planctomycetia</taxon>
        <taxon>Pirellulales</taxon>
        <taxon>Lacipirellulaceae</taxon>
        <taxon>Posidoniimonas</taxon>
    </lineage>
</organism>
<keyword evidence="10" id="KW-1185">Reference proteome</keyword>
<evidence type="ECO:0000256" key="3">
    <source>
        <dbReference type="ARBA" id="ARBA00029741"/>
    </source>
</evidence>
<reference evidence="9 10" key="1">
    <citation type="submission" date="2019-02" db="EMBL/GenBank/DDBJ databases">
        <title>Deep-cultivation of Planctomycetes and their phenomic and genomic characterization uncovers novel biology.</title>
        <authorList>
            <person name="Wiegand S."/>
            <person name="Jogler M."/>
            <person name="Boedeker C."/>
            <person name="Pinto D."/>
            <person name="Vollmers J."/>
            <person name="Rivas-Marin E."/>
            <person name="Kohn T."/>
            <person name="Peeters S.H."/>
            <person name="Heuer A."/>
            <person name="Rast P."/>
            <person name="Oberbeckmann S."/>
            <person name="Bunk B."/>
            <person name="Jeske O."/>
            <person name="Meyerdierks A."/>
            <person name="Storesund J.E."/>
            <person name="Kallscheuer N."/>
            <person name="Luecker S."/>
            <person name="Lage O.M."/>
            <person name="Pohl T."/>
            <person name="Merkel B.J."/>
            <person name="Hornburger P."/>
            <person name="Mueller R.-W."/>
            <person name="Bruemmer F."/>
            <person name="Labrenz M."/>
            <person name="Spormann A.M."/>
            <person name="Op Den Camp H."/>
            <person name="Overmann J."/>
            <person name="Amann R."/>
            <person name="Jetten M.S.M."/>
            <person name="Mascher T."/>
            <person name="Medema M.H."/>
            <person name="Devos D.P."/>
            <person name="Kaster A.-K."/>
            <person name="Ovreas L."/>
            <person name="Rohde M."/>
            <person name="Galperin M.Y."/>
            <person name="Jogler C."/>
        </authorList>
    </citation>
    <scope>NUCLEOTIDE SEQUENCE [LARGE SCALE GENOMIC DNA]</scope>
    <source>
        <strain evidence="9 10">KOR34</strain>
    </source>
</reference>
<evidence type="ECO:0000256" key="1">
    <source>
        <dbReference type="ARBA" id="ARBA00022723"/>
    </source>
</evidence>
<dbReference type="PANTHER" id="PTHR42742">
    <property type="entry name" value="TRANSCRIPTIONAL REPRESSOR MPRA"/>
    <property type="match status" value="1"/>
</dbReference>
<proteinExistence type="predicted"/>
<evidence type="ECO:0000256" key="4">
    <source>
        <dbReference type="ARBA" id="ARBA00030762"/>
    </source>
</evidence>
<feature type="binding site" evidence="5">
    <location>
        <position position="175"/>
    </location>
    <ligand>
        <name>Zn(2+)</name>
        <dbReference type="ChEBI" id="CHEBI:29105"/>
    </ligand>
</feature>
<dbReference type="Gene3D" id="2.60.120.10">
    <property type="entry name" value="Jelly Rolls"/>
    <property type="match status" value="2"/>
</dbReference>
<dbReference type="PIRSF" id="PIRSF036894">
    <property type="entry name" value="PMI_Firm_short"/>
    <property type="match status" value="1"/>
</dbReference>
<evidence type="ECO:0000256" key="2">
    <source>
        <dbReference type="ARBA" id="ARBA00022833"/>
    </source>
</evidence>
<dbReference type="InterPro" id="IPR011051">
    <property type="entry name" value="RmlC_Cupin_sf"/>
</dbReference>
<dbReference type="EMBL" id="SIHJ01000001">
    <property type="protein sequence ID" value="TWT37834.1"/>
    <property type="molecule type" value="Genomic_DNA"/>
</dbReference>
<accession>A0A5C5VGP9</accession>
<dbReference type="Pfam" id="PF20511">
    <property type="entry name" value="PMI_typeI_cat"/>
    <property type="match status" value="1"/>
</dbReference>
<comment type="cofactor">
    <cofactor evidence="5">
        <name>Zn(2+)</name>
        <dbReference type="ChEBI" id="CHEBI:29105"/>
    </cofactor>
    <text evidence="5">Binds 1 zinc ion per subunit.</text>
</comment>
<dbReference type="GO" id="GO:0008270">
    <property type="term" value="F:zinc ion binding"/>
    <property type="evidence" value="ECO:0007669"/>
    <property type="project" value="InterPro"/>
</dbReference>
<dbReference type="InterPro" id="IPR014710">
    <property type="entry name" value="RmlC-like_jellyroll"/>
</dbReference>
<keyword evidence="9" id="KW-0413">Isomerase</keyword>
<evidence type="ECO:0000259" key="8">
    <source>
        <dbReference type="Pfam" id="PF21621"/>
    </source>
</evidence>
<dbReference type="GO" id="GO:0005975">
    <property type="term" value="P:carbohydrate metabolic process"/>
    <property type="evidence" value="ECO:0007669"/>
    <property type="project" value="InterPro"/>
</dbReference>
<dbReference type="OrthoDB" id="9808275at2"/>
<protein>
    <recommendedName>
        <fullName evidence="3">Phosphohexomutase</fullName>
    </recommendedName>
    <alternativeName>
        <fullName evidence="4">Phosphomannose isomerase</fullName>
    </alternativeName>
</protein>
<evidence type="ECO:0000313" key="10">
    <source>
        <dbReference type="Proteomes" id="UP000316714"/>
    </source>
</evidence>
<dbReference type="RefSeq" id="WP_146565139.1">
    <property type="nucleotide sequence ID" value="NZ_SIHJ01000001.1"/>
</dbReference>
<dbReference type="Proteomes" id="UP000316714">
    <property type="component" value="Unassembled WGS sequence"/>
</dbReference>
<feature type="domain" description="Mannose-6-phosphate isomerase cupin" evidence="8">
    <location>
        <begin position="241"/>
        <end position="301"/>
    </location>
</feature>
<dbReference type="CDD" id="cd07010">
    <property type="entry name" value="cupin_PMI_type_I_N_bac"/>
    <property type="match status" value="1"/>
</dbReference>
<evidence type="ECO:0000256" key="5">
    <source>
        <dbReference type="PIRSR" id="PIRSR036894-1"/>
    </source>
</evidence>
<keyword evidence="2 5" id="KW-0862">Zinc</keyword>
<dbReference type="InterPro" id="IPR051804">
    <property type="entry name" value="Carb_Metab_Reg_Kinase/Isom"/>
</dbReference>
<sequence>MLPPLQFEPLFKRYLWGGRRLATVLGKPIGDETAAESWELVDHGDDQSVVAGGPFEGWTLRRLVEEKNEELFGRHAPQKQFPLLFKYLGAELTLSVQVHPNDAQGAQLDPPDLGKTEAWVVLAADPGSKIYAGLKPGVDREALRAAIEAGQSDQCLHAFEPQPGDCVFIRAGTVHALGEGIVIAEIQQASNTTFRLFDWNRVDKDGQPRPLHIEQSLAVSDYERGPVEPQTPRAVADGVERLVECDKFVLDRLTLGSPRAVADDDCFKLLSVISGEADLFCGGQQSRLGLGATVLLPARREAAELLPRNAAILLEMRLP</sequence>
<dbReference type="AlphaFoldDB" id="A0A5C5VGP9"/>
<gene>
    <name evidence="9" type="primary">gmuF</name>
    <name evidence="9" type="ORF">KOR34_27980</name>
</gene>
<feature type="binding site" evidence="5">
    <location>
        <position position="99"/>
    </location>
    <ligand>
        <name>Zn(2+)</name>
        <dbReference type="ChEBI" id="CHEBI:29105"/>
    </ligand>
</feature>
<dbReference type="Pfam" id="PF21621">
    <property type="entry name" value="MPI_cupin_dom"/>
    <property type="match status" value="1"/>
</dbReference>
<dbReference type="InterPro" id="IPR049071">
    <property type="entry name" value="MPI_cupin_dom"/>
</dbReference>
<feature type="domain" description="Phosphomannose isomerase type I catalytic" evidence="7">
    <location>
        <begin position="7"/>
        <end position="108"/>
    </location>
</feature>
<name>A0A5C5VGP9_9BACT</name>
<feature type="binding site" evidence="5">
    <location>
        <position position="117"/>
    </location>
    <ligand>
        <name>Zn(2+)</name>
        <dbReference type="ChEBI" id="CHEBI:29105"/>
    </ligand>
</feature>
<dbReference type="InterPro" id="IPR046457">
    <property type="entry name" value="PMI_typeI_cat"/>
</dbReference>
<feature type="active site" evidence="6">
    <location>
        <position position="195"/>
    </location>
</feature>
<dbReference type="InterPro" id="IPR014628">
    <property type="entry name" value="Man6P_isomerase_Firm_short"/>
</dbReference>
<comment type="caution">
    <text evidence="9">The sequence shown here is derived from an EMBL/GenBank/DDBJ whole genome shotgun (WGS) entry which is preliminary data.</text>
</comment>
<evidence type="ECO:0000259" key="7">
    <source>
        <dbReference type="Pfam" id="PF20511"/>
    </source>
</evidence>
<keyword evidence="1 5" id="KW-0479">Metal-binding</keyword>